<reference evidence="2 3" key="1">
    <citation type="submission" date="2014-06" db="EMBL/GenBank/DDBJ databases">
        <title>Evolutionary Origins and Diversification of the Mycorrhizal Mutualists.</title>
        <authorList>
            <consortium name="DOE Joint Genome Institute"/>
            <consortium name="Mycorrhizal Genomics Consortium"/>
            <person name="Kohler A."/>
            <person name="Kuo A."/>
            <person name="Nagy L.G."/>
            <person name="Floudas D."/>
            <person name="Copeland A."/>
            <person name="Barry K.W."/>
            <person name="Cichocki N."/>
            <person name="Veneault-Fourrey C."/>
            <person name="LaButti K."/>
            <person name="Lindquist E.A."/>
            <person name="Lipzen A."/>
            <person name="Lundell T."/>
            <person name="Morin E."/>
            <person name="Murat C."/>
            <person name="Riley R."/>
            <person name="Ohm R."/>
            <person name="Sun H."/>
            <person name="Tunlid A."/>
            <person name="Henrissat B."/>
            <person name="Grigoriev I.V."/>
            <person name="Hibbett D.S."/>
            <person name="Martin F."/>
        </authorList>
    </citation>
    <scope>NUCLEOTIDE SEQUENCE [LARGE SCALE GENOMIC DNA]</scope>
    <source>
        <strain evidence="2 3">SS14</strain>
    </source>
</reference>
<sequence length="257" mass="28489">MEGIIVYIKYDGYERYSGYTAFIVFANFRDVQLRTVPPTTSLLPEGLDLIRLWYVICSNETIFTLGIGTIANPPLTILGTPSSIALSHRPIADILLIQCMQAKSLCSCQSYENIFPITQASDETKASIWSWSVMGNKAAHRVLELWNYFAGTTNELRSNNTSSTSARGRRQDSTPSAGNLTSSPTLPSLSPSSTHPMSTPSNHLLSPSNHLLSPSNHPKHRSSPSPQLDLHNGRRRRHAHLPTPSHNLRILRPVLFC</sequence>
<feature type="compositionally biased region" description="Polar residues" evidence="1">
    <location>
        <begin position="157"/>
        <end position="166"/>
    </location>
</feature>
<gene>
    <name evidence="2" type="ORF">M422DRAFT_253553</name>
</gene>
<feature type="region of interest" description="Disordered" evidence="1">
    <location>
        <begin position="157"/>
        <end position="231"/>
    </location>
</feature>
<evidence type="ECO:0000313" key="3">
    <source>
        <dbReference type="Proteomes" id="UP000054279"/>
    </source>
</evidence>
<accession>A0A0C9VN38</accession>
<evidence type="ECO:0000313" key="2">
    <source>
        <dbReference type="EMBL" id="KIJ43347.1"/>
    </source>
</evidence>
<keyword evidence="3" id="KW-1185">Reference proteome</keyword>
<organism evidence="2 3">
    <name type="scientific">Sphaerobolus stellatus (strain SS14)</name>
    <dbReference type="NCBI Taxonomy" id="990650"/>
    <lineage>
        <taxon>Eukaryota</taxon>
        <taxon>Fungi</taxon>
        <taxon>Dikarya</taxon>
        <taxon>Basidiomycota</taxon>
        <taxon>Agaricomycotina</taxon>
        <taxon>Agaricomycetes</taxon>
        <taxon>Phallomycetidae</taxon>
        <taxon>Geastrales</taxon>
        <taxon>Sphaerobolaceae</taxon>
        <taxon>Sphaerobolus</taxon>
    </lineage>
</organism>
<dbReference type="HOGENOM" id="CLU_1082473_0_0_1"/>
<name>A0A0C9VN38_SPHS4</name>
<dbReference type="Proteomes" id="UP000054279">
    <property type="component" value="Unassembled WGS sequence"/>
</dbReference>
<dbReference type="EMBL" id="KN837124">
    <property type="protein sequence ID" value="KIJ43347.1"/>
    <property type="molecule type" value="Genomic_DNA"/>
</dbReference>
<dbReference type="AlphaFoldDB" id="A0A0C9VN38"/>
<feature type="compositionally biased region" description="Low complexity" evidence="1">
    <location>
        <begin position="180"/>
        <end position="216"/>
    </location>
</feature>
<proteinExistence type="predicted"/>
<protein>
    <submittedName>
        <fullName evidence="2">Uncharacterized protein</fullName>
    </submittedName>
</protein>
<evidence type="ECO:0000256" key="1">
    <source>
        <dbReference type="SAM" id="MobiDB-lite"/>
    </source>
</evidence>